<evidence type="ECO:0000313" key="2">
    <source>
        <dbReference type="EMBL" id="VAV94140.1"/>
    </source>
</evidence>
<dbReference type="Pfam" id="PF06628">
    <property type="entry name" value="Catalase-rel"/>
    <property type="match status" value="1"/>
</dbReference>
<dbReference type="GO" id="GO:0020037">
    <property type="term" value="F:heme binding"/>
    <property type="evidence" value="ECO:0007669"/>
    <property type="project" value="InterPro"/>
</dbReference>
<dbReference type="EC" id="1.11.1.6" evidence="2"/>
<keyword evidence="2" id="KW-0560">Oxidoreductase</keyword>
<dbReference type="GO" id="GO:0004096">
    <property type="term" value="F:catalase activity"/>
    <property type="evidence" value="ECO:0007669"/>
    <property type="project" value="UniProtKB-EC"/>
</dbReference>
<dbReference type="Gene3D" id="2.40.180.10">
    <property type="entry name" value="Catalase core domain"/>
    <property type="match status" value="1"/>
</dbReference>
<keyword evidence="2" id="KW-0575">Peroxidase</keyword>
<feature type="domain" description="Catalase immune-responsive" evidence="1">
    <location>
        <begin position="32"/>
        <end position="93"/>
    </location>
</feature>
<dbReference type="InterPro" id="IPR010582">
    <property type="entry name" value="Catalase_immune_responsive"/>
</dbReference>
<sequence length="99" mass="10888">PNSFGGPTESGESLYAGIEVDGVTGSYDWDSHESDDFEQAGALYRLMDDAEKQRLIESIAGNLSQVSKDEIIERSLAHFTNADPEYGSRLRSAIDMLRS</sequence>
<reference evidence="2" key="1">
    <citation type="submission" date="2018-06" db="EMBL/GenBank/DDBJ databases">
        <authorList>
            <person name="Zhirakovskaya E."/>
        </authorList>
    </citation>
    <scope>NUCLEOTIDE SEQUENCE</scope>
</reference>
<accession>A0A3B0RLQ3</accession>
<gene>
    <name evidence="2" type="ORF">MNBD_ACTINO01-494</name>
</gene>
<organism evidence="2">
    <name type="scientific">hydrothermal vent metagenome</name>
    <dbReference type="NCBI Taxonomy" id="652676"/>
    <lineage>
        <taxon>unclassified sequences</taxon>
        <taxon>metagenomes</taxon>
        <taxon>ecological metagenomes</taxon>
    </lineage>
</organism>
<dbReference type="SUPFAM" id="SSF56634">
    <property type="entry name" value="Heme-dependent catalase-like"/>
    <property type="match status" value="1"/>
</dbReference>
<dbReference type="AlphaFoldDB" id="A0A3B0RLQ3"/>
<name>A0A3B0RLQ3_9ZZZZ</name>
<proteinExistence type="predicted"/>
<protein>
    <submittedName>
        <fullName evidence="2">Catalase</fullName>
        <ecNumber evidence="2">1.11.1.6</ecNumber>
    </submittedName>
</protein>
<evidence type="ECO:0000259" key="1">
    <source>
        <dbReference type="Pfam" id="PF06628"/>
    </source>
</evidence>
<dbReference type="InterPro" id="IPR020835">
    <property type="entry name" value="Catalase_sf"/>
</dbReference>
<dbReference type="EMBL" id="UOEI01000117">
    <property type="protein sequence ID" value="VAV94140.1"/>
    <property type="molecule type" value="Genomic_DNA"/>
</dbReference>
<feature type="non-terminal residue" evidence="2">
    <location>
        <position position="1"/>
    </location>
</feature>